<keyword evidence="2" id="KW-0808">Transferase</keyword>
<dbReference type="InterPro" id="IPR007788">
    <property type="entry name" value="QCT"/>
</dbReference>
<evidence type="ECO:0000313" key="3">
    <source>
        <dbReference type="Proteomes" id="UP000182427"/>
    </source>
</evidence>
<dbReference type="InterPro" id="IPR011044">
    <property type="entry name" value="Quino_amine_DH_bsu"/>
</dbReference>
<dbReference type="PANTHER" id="PTHR31270">
    <property type="entry name" value="GLUTAMINYL-PEPTIDE CYCLOTRANSFERASE"/>
    <property type="match status" value="1"/>
</dbReference>
<feature type="signal peptide" evidence="1">
    <location>
        <begin position="1"/>
        <end position="23"/>
    </location>
</feature>
<dbReference type="GO" id="GO:0016603">
    <property type="term" value="F:glutaminyl-peptide cyclotransferase activity"/>
    <property type="evidence" value="ECO:0007669"/>
    <property type="project" value="InterPro"/>
</dbReference>
<keyword evidence="3" id="KW-1185">Reference proteome</keyword>
<dbReference type="Proteomes" id="UP000182427">
    <property type="component" value="Chromosome I"/>
</dbReference>
<dbReference type="PROSITE" id="PS51257">
    <property type="entry name" value="PROKAR_LIPOPROTEIN"/>
    <property type="match status" value="1"/>
</dbReference>
<proteinExistence type="predicted"/>
<dbReference type="PANTHER" id="PTHR31270:SF1">
    <property type="entry name" value="GLUTAMINYL-PEPTIDE CYCLOTRANSFERASE"/>
    <property type="match status" value="1"/>
</dbReference>
<keyword evidence="1" id="KW-0732">Signal</keyword>
<gene>
    <name evidence="2" type="ORF">SAMN05444167_3188</name>
</gene>
<accession>A0A1G7NLD8</accession>
<feature type="chain" id="PRO_5009242131" evidence="1">
    <location>
        <begin position="24"/>
        <end position="283"/>
    </location>
</feature>
<dbReference type="AlphaFoldDB" id="A0A1G7NLD8"/>
<dbReference type="Pfam" id="PF05096">
    <property type="entry name" value="Glu_cyclase_2"/>
    <property type="match status" value="1"/>
</dbReference>
<dbReference type="OrthoDB" id="9783700at2"/>
<protein>
    <submittedName>
        <fullName evidence="2">Glutamine cyclotransferase</fullName>
    </submittedName>
</protein>
<evidence type="ECO:0000256" key="1">
    <source>
        <dbReference type="SAM" id="SignalP"/>
    </source>
</evidence>
<dbReference type="RefSeq" id="WP_083346016.1">
    <property type="nucleotide sequence ID" value="NZ_LT629690.1"/>
</dbReference>
<sequence length="283" mass="30975">MRPFSALLPAAAFLLVSASGCKASAPSVAPTDAPKTVAKAAAAAPAAPATVAPVYGYSVVAKYPHSTDSYTEGFLYKDGKFYEGTGMEGRSGIQVLDPATAKVLQERKMTNNFFGEGIVDWGPNILQWTWQTHIGVVMDRATLKPLHTFTYTGEGWGMTRDNKRLITSDGSATLRFRNPETFEEIGHIDVKDGDKPVDQLNELEFINGEIWANVWHLERIARISPKDGKVISWVDVTGILPAAEKRDDESVLNGIAYDEAKGRIFITGKQWPTIFEIKVGAKK</sequence>
<dbReference type="EMBL" id="LT629690">
    <property type="protein sequence ID" value="SDF74868.1"/>
    <property type="molecule type" value="Genomic_DNA"/>
</dbReference>
<name>A0A1G7NLD8_9BACT</name>
<organism evidence="2 3">
    <name type="scientific">Terriglobus roseus</name>
    <dbReference type="NCBI Taxonomy" id="392734"/>
    <lineage>
        <taxon>Bacteria</taxon>
        <taxon>Pseudomonadati</taxon>
        <taxon>Acidobacteriota</taxon>
        <taxon>Terriglobia</taxon>
        <taxon>Terriglobales</taxon>
        <taxon>Acidobacteriaceae</taxon>
        <taxon>Terriglobus</taxon>
    </lineage>
</organism>
<dbReference type="SUPFAM" id="SSF50969">
    <property type="entry name" value="YVTN repeat-like/Quinoprotein amine dehydrogenase"/>
    <property type="match status" value="1"/>
</dbReference>
<reference evidence="2 3" key="1">
    <citation type="submission" date="2016-10" db="EMBL/GenBank/DDBJ databases">
        <authorList>
            <person name="de Groot N.N."/>
        </authorList>
    </citation>
    <scope>NUCLEOTIDE SEQUENCE [LARGE SCALE GENOMIC DNA]</scope>
    <source>
        <strain evidence="2 3">GAS232</strain>
    </source>
</reference>
<evidence type="ECO:0000313" key="2">
    <source>
        <dbReference type="EMBL" id="SDF74868.1"/>
    </source>
</evidence>